<feature type="domain" description="DUF4708" evidence="1">
    <location>
        <begin position="2"/>
        <end position="129"/>
    </location>
</feature>
<dbReference type="STRING" id="13249.T1IDG0"/>
<keyword evidence="3" id="KW-1185">Reference proteome</keyword>
<dbReference type="HOGENOM" id="CLU_1708777_0_0_1"/>
<sequence>YRILIFSASNILASPVSNSITQIYVVLNKNINETFFQDMVINNKLKILKQSHVTPHVFEACLKYTALAKLAPKWNIVDSFLVEGRDFLIRQEPLNGVKYNITVNDLHLTGSEIIISVCAVKVRLNTVSAYNFLDNNHIDEAEKHELWHEDHWIK</sequence>
<dbReference type="EnsemblMetazoa" id="RPRC014330-RA">
    <property type="protein sequence ID" value="RPRC014330-PA"/>
    <property type="gene ID" value="RPRC014330"/>
</dbReference>
<name>T1IDG0_RHOPR</name>
<dbReference type="Pfam" id="PF15813">
    <property type="entry name" value="DUF4708"/>
    <property type="match status" value="1"/>
</dbReference>
<proteinExistence type="predicted"/>
<organism evidence="2 3">
    <name type="scientific">Rhodnius prolixus</name>
    <name type="common">Triatomid bug</name>
    <dbReference type="NCBI Taxonomy" id="13249"/>
    <lineage>
        <taxon>Eukaryota</taxon>
        <taxon>Metazoa</taxon>
        <taxon>Ecdysozoa</taxon>
        <taxon>Arthropoda</taxon>
        <taxon>Hexapoda</taxon>
        <taxon>Insecta</taxon>
        <taxon>Pterygota</taxon>
        <taxon>Neoptera</taxon>
        <taxon>Paraneoptera</taxon>
        <taxon>Hemiptera</taxon>
        <taxon>Heteroptera</taxon>
        <taxon>Panheteroptera</taxon>
        <taxon>Cimicomorpha</taxon>
        <taxon>Reduviidae</taxon>
        <taxon>Triatominae</taxon>
        <taxon>Rhodnius</taxon>
    </lineage>
</organism>
<dbReference type="PANTHER" id="PTHR28495:SF1">
    <property type="entry name" value="GENE, 17266-RELATED"/>
    <property type="match status" value="1"/>
</dbReference>
<dbReference type="EMBL" id="ACPB03012769">
    <property type="status" value="NOT_ANNOTATED_CDS"/>
    <property type="molecule type" value="Genomic_DNA"/>
</dbReference>
<accession>T1IDG0</accession>
<evidence type="ECO:0000259" key="1">
    <source>
        <dbReference type="Pfam" id="PF15813"/>
    </source>
</evidence>
<dbReference type="PANTHER" id="PTHR28495">
    <property type="entry name" value="HYPOTHETICAL PROTEIN LOC100359752"/>
    <property type="match status" value="1"/>
</dbReference>
<dbReference type="Proteomes" id="UP000015103">
    <property type="component" value="Unassembled WGS sequence"/>
</dbReference>
<reference evidence="2" key="1">
    <citation type="submission" date="2015-05" db="UniProtKB">
        <authorList>
            <consortium name="EnsemblMetazoa"/>
        </authorList>
    </citation>
    <scope>IDENTIFICATION</scope>
</reference>
<protein>
    <submittedName>
        <fullName evidence="2">DUF4708 domain-containing protein</fullName>
    </submittedName>
</protein>
<evidence type="ECO:0000313" key="2">
    <source>
        <dbReference type="EnsemblMetazoa" id="RPRC014330-PA"/>
    </source>
</evidence>
<dbReference type="AlphaFoldDB" id="T1IDG0"/>
<dbReference type="InterPro" id="IPR031643">
    <property type="entry name" value="DUF4708"/>
</dbReference>
<dbReference type="VEuPathDB" id="VectorBase:RPRC014330"/>
<dbReference type="InParanoid" id="T1IDG0"/>
<evidence type="ECO:0000313" key="3">
    <source>
        <dbReference type="Proteomes" id="UP000015103"/>
    </source>
</evidence>